<dbReference type="InterPro" id="IPR029063">
    <property type="entry name" value="SAM-dependent_MTases_sf"/>
</dbReference>
<dbReference type="CDD" id="cd02440">
    <property type="entry name" value="AdoMet_MTases"/>
    <property type="match status" value="1"/>
</dbReference>
<proteinExistence type="predicted"/>
<keyword evidence="2" id="KW-0808">Transferase</keyword>
<dbReference type="SUPFAM" id="SSF53335">
    <property type="entry name" value="S-adenosyl-L-methionine-dependent methyltransferases"/>
    <property type="match status" value="1"/>
</dbReference>
<keyword evidence="3" id="KW-1185">Reference proteome</keyword>
<dbReference type="PANTHER" id="PTHR47739:SF1">
    <property type="entry name" value="TRNA1(VAL) (ADENINE(37)-N6)-METHYLTRANSFERASE"/>
    <property type="match status" value="1"/>
</dbReference>
<dbReference type="RefSeq" id="WP_073184540.1">
    <property type="nucleotide sequence ID" value="NZ_FQXI01000006.1"/>
</dbReference>
<name>A0A1M5S6A4_9FIRM</name>
<protein>
    <submittedName>
        <fullName evidence="2">tRNA1(Val) A37 N6-methylase TrmN6</fullName>
    </submittedName>
</protein>
<sequence length="228" mass="26099">MKRDIVPGTDYIIYQNEENFKYTTDSLILSSFSRLSGKCADLGSGNGLLSFRLIDRSRVSSFINVEFNEDSYKCSLKSVEENGLSNKISSLNIDLRDIKKYIAHQSIDSVIMNPPYFSNSLESEVEAIRNARHTDELEIFINASAHILKNSGKLYMVMTSSRLIDVVCMLRDRGFEPKKLRFVKKDSNSRPKVVLIEAVKQGKSHLIVERDFLINSDELKRVYENKEI</sequence>
<keyword evidence="2" id="KW-0489">Methyltransferase</keyword>
<dbReference type="Gene3D" id="3.40.50.150">
    <property type="entry name" value="Vaccinia Virus protein VP39"/>
    <property type="match status" value="1"/>
</dbReference>
<accession>A0A1M5S6A4</accession>
<dbReference type="EMBL" id="FQXI01000006">
    <property type="protein sequence ID" value="SHH33463.1"/>
    <property type="molecule type" value="Genomic_DNA"/>
</dbReference>
<dbReference type="InterPro" id="IPR050210">
    <property type="entry name" value="tRNA_Adenine-N(6)_MTase"/>
</dbReference>
<gene>
    <name evidence="2" type="ORF">SAMN02745245_01115</name>
</gene>
<feature type="domain" description="Methyltransferase small" evidence="1">
    <location>
        <begin position="27"/>
        <end position="160"/>
    </location>
</feature>
<reference evidence="2 3" key="1">
    <citation type="submission" date="2016-11" db="EMBL/GenBank/DDBJ databases">
        <authorList>
            <person name="Jaros S."/>
            <person name="Januszkiewicz K."/>
            <person name="Wedrychowicz H."/>
        </authorList>
    </citation>
    <scope>NUCLEOTIDE SEQUENCE [LARGE SCALE GENOMIC DNA]</scope>
    <source>
        <strain evidence="2 3">DSM 21120</strain>
    </source>
</reference>
<dbReference type="PANTHER" id="PTHR47739">
    <property type="entry name" value="TRNA1(VAL) (ADENINE(37)-N6)-METHYLTRANSFERASE"/>
    <property type="match status" value="1"/>
</dbReference>
<evidence type="ECO:0000313" key="3">
    <source>
        <dbReference type="Proteomes" id="UP000184032"/>
    </source>
</evidence>
<dbReference type="OrthoDB" id="9777257at2"/>
<dbReference type="STRING" id="1120995.SAMN02745245_01115"/>
<dbReference type="Pfam" id="PF05175">
    <property type="entry name" value="MTS"/>
    <property type="match status" value="1"/>
</dbReference>
<dbReference type="GO" id="GO:0032259">
    <property type="term" value="P:methylation"/>
    <property type="evidence" value="ECO:0007669"/>
    <property type="project" value="UniProtKB-KW"/>
</dbReference>
<dbReference type="Proteomes" id="UP000184032">
    <property type="component" value="Unassembled WGS sequence"/>
</dbReference>
<dbReference type="InterPro" id="IPR007848">
    <property type="entry name" value="Small_mtfrase_dom"/>
</dbReference>
<dbReference type="AlphaFoldDB" id="A0A1M5S6A4"/>
<organism evidence="2 3">
    <name type="scientific">Anaerosphaera aminiphila DSM 21120</name>
    <dbReference type="NCBI Taxonomy" id="1120995"/>
    <lineage>
        <taxon>Bacteria</taxon>
        <taxon>Bacillati</taxon>
        <taxon>Bacillota</taxon>
        <taxon>Tissierellia</taxon>
        <taxon>Tissierellales</taxon>
        <taxon>Peptoniphilaceae</taxon>
        <taxon>Anaerosphaera</taxon>
    </lineage>
</organism>
<evidence type="ECO:0000259" key="1">
    <source>
        <dbReference type="Pfam" id="PF05175"/>
    </source>
</evidence>
<evidence type="ECO:0000313" key="2">
    <source>
        <dbReference type="EMBL" id="SHH33463.1"/>
    </source>
</evidence>
<dbReference type="GO" id="GO:0008168">
    <property type="term" value="F:methyltransferase activity"/>
    <property type="evidence" value="ECO:0007669"/>
    <property type="project" value="UniProtKB-KW"/>
</dbReference>